<dbReference type="EMBL" id="LAZR01000486">
    <property type="protein sequence ID" value="KKN66937.1"/>
    <property type="molecule type" value="Genomic_DNA"/>
</dbReference>
<organism evidence="2">
    <name type="scientific">marine sediment metagenome</name>
    <dbReference type="NCBI Taxonomy" id="412755"/>
    <lineage>
        <taxon>unclassified sequences</taxon>
        <taxon>metagenomes</taxon>
        <taxon>ecological metagenomes</taxon>
    </lineage>
</organism>
<dbReference type="Gene3D" id="3.90.75.20">
    <property type="match status" value="1"/>
</dbReference>
<comment type="caution">
    <text evidence="2">The sequence shown here is derived from an EMBL/GenBank/DDBJ whole genome shotgun (WGS) entry which is preliminary data.</text>
</comment>
<proteinExistence type="predicted"/>
<dbReference type="SUPFAM" id="SSF54060">
    <property type="entry name" value="His-Me finger endonucleases"/>
    <property type="match status" value="1"/>
</dbReference>
<dbReference type="InterPro" id="IPR044925">
    <property type="entry name" value="His-Me_finger_sf"/>
</dbReference>
<dbReference type="Pfam" id="PF13392">
    <property type="entry name" value="HNH_3"/>
    <property type="match status" value="1"/>
</dbReference>
<feature type="domain" description="HNH nuclease" evidence="1">
    <location>
        <begin position="80"/>
        <end position="116"/>
    </location>
</feature>
<dbReference type="AlphaFoldDB" id="A0A0F9SWF4"/>
<gene>
    <name evidence="2" type="ORF">LCGC14_0466170</name>
</gene>
<accession>A0A0F9SWF4</accession>
<name>A0A0F9SWF4_9ZZZZ</name>
<protein>
    <recommendedName>
        <fullName evidence="1">HNH nuclease domain-containing protein</fullName>
    </recommendedName>
</protein>
<reference evidence="2" key="1">
    <citation type="journal article" date="2015" name="Nature">
        <title>Complex archaea that bridge the gap between prokaryotes and eukaryotes.</title>
        <authorList>
            <person name="Spang A."/>
            <person name="Saw J.H."/>
            <person name="Jorgensen S.L."/>
            <person name="Zaremba-Niedzwiedzka K."/>
            <person name="Martijn J."/>
            <person name="Lind A.E."/>
            <person name="van Eijk R."/>
            <person name="Schleper C."/>
            <person name="Guy L."/>
            <person name="Ettema T.J."/>
        </authorList>
    </citation>
    <scope>NUCLEOTIDE SEQUENCE</scope>
</reference>
<evidence type="ECO:0000313" key="2">
    <source>
        <dbReference type="EMBL" id="KKN66937.1"/>
    </source>
</evidence>
<dbReference type="InterPro" id="IPR003615">
    <property type="entry name" value="HNH_nuc"/>
</dbReference>
<evidence type="ECO:0000259" key="1">
    <source>
        <dbReference type="Pfam" id="PF13392"/>
    </source>
</evidence>
<sequence length="184" mass="21275">MQAPSGCWHYVSRKTRHSKAVVAMREIILTQGKVSLVDDKDYKWLNEYKWYAHKDGYTYYAVRNRSIWTDGVGPGLISIHRVILKAKKGEICDHIDRNGLNNRRSNLQIVSARKNSLNSRLSKSNTSGFKGVYYVGLDINLNERWTAQIIINGIHKYIDVFATPEEAHEARQIYLEQYEESIAQ</sequence>